<dbReference type="Pfam" id="PF07715">
    <property type="entry name" value="Plug"/>
    <property type="match status" value="1"/>
</dbReference>
<dbReference type="Gene3D" id="2.170.130.10">
    <property type="entry name" value="TonB-dependent receptor, plug domain"/>
    <property type="match status" value="1"/>
</dbReference>
<dbReference type="PANTHER" id="PTHR30069">
    <property type="entry name" value="TONB-DEPENDENT OUTER MEMBRANE RECEPTOR"/>
    <property type="match status" value="1"/>
</dbReference>
<evidence type="ECO:0000256" key="9">
    <source>
        <dbReference type="ARBA" id="ARBA00023170"/>
    </source>
</evidence>
<dbReference type="Proteomes" id="UP000253999">
    <property type="component" value="Unassembled WGS sequence"/>
</dbReference>
<dbReference type="InterPro" id="IPR037066">
    <property type="entry name" value="Plug_dom_sf"/>
</dbReference>
<dbReference type="InterPro" id="IPR012910">
    <property type="entry name" value="Plug_dom"/>
</dbReference>
<comment type="caution">
    <text evidence="16">The sequence shown here is derived from an EMBL/GenBank/DDBJ whole genome shotgun (WGS) entry which is preliminary data.</text>
</comment>
<evidence type="ECO:0000256" key="2">
    <source>
        <dbReference type="ARBA" id="ARBA00008143"/>
    </source>
</evidence>
<evidence type="ECO:0000256" key="11">
    <source>
        <dbReference type="PROSITE-ProRule" id="PRU01360"/>
    </source>
</evidence>
<accession>A0A369ZGT1</accession>
<comment type="similarity">
    <text evidence="2">Belongs to the TonB-dependent receptor family. Hemoglobin/haptoglobin binding protein subfamily.</text>
</comment>
<evidence type="ECO:0000256" key="6">
    <source>
        <dbReference type="ARBA" id="ARBA00022729"/>
    </source>
</evidence>
<dbReference type="Pfam" id="PF00593">
    <property type="entry name" value="TonB_dep_Rec_b-barrel"/>
    <property type="match status" value="1"/>
</dbReference>
<keyword evidence="7 12" id="KW-0798">TonB box</keyword>
<keyword evidence="4 11" id="KW-1134">Transmembrane beta strand</keyword>
<dbReference type="SUPFAM" id="SSF56935">
    <property type="entry name" value="Porins"/>
    <property type="match status" value="1"/>
</dbReference>
<evidence type="ECO:0000259" key="14">
    <source>
        <dbReference type="Pfam" id="PF00593"/>
    </source>
</evidence>
<sequence>MARQFALSLGAICVAVALNSYAEEATLGTVHVDGTQTQATQIKKTRKAIQEELIANNHDLVRYTTDVGISDNGRRTKGFSMRGVEGNRVGISVDGVNLPDSEENSLYARYGNFNSSRLAIDPELVQGIDIMRGSDSFNSGSGSLGGSVNYRTLGADDIVFPENNWGVLLKNSYASKNREWTHTAGVGYKDEKFDMALLYSYRDGHEMKSNGTGEAIRGRERGVPDPATHKNRSYLAKFGYFITPSHKVSLSFNAQRDNNWVDEESYSLTQSSWREVRDFGKRYNSNLAYEYFPENNRLLSYIKADIDLQQTDIGSENTKGDQQYDFSVPYWPKPLKPERNANEIQTTNMKNKFKRASLRADSMPWEILWGTHQFTVRTSVSQKDFENENNKTFYTGERTEESIQHPVRTRSFMAQLQDNVTWNDILSSQLGVRYDWEQLVPQDLKATCRACSAKPASNTFQSVSGSLGLDAQLNETWKVGYNISTGYRVPTASEMYFSFNHPAGNWFPNPKLKAEQALNNSIHIQAEHRLGSYNLNLYHSRYKDFLTEQESVFEKINPYYFEDSRSGAAFYTTLAQQAINIDRATVSGVELTTKTNLDQVVSFIPEGWKFLANLGYSKGRLKGTESSMLSIQPLKIILGFGYEDPEDRWGLNARATYLGAKKAKDAQIIDYSSLRKEVKTYPYLNGSATLFDVYGFYKVNKHVILRAGIYNILNRKYHTWDVLRGINQFSTTDAVDPQRKGLERFYAPGRNFAGAVEIRF</sequence>
<comment type="subcellular location">
    <subcellularLocation>
        <location evidence="1 11">Cell outer membrane</location>
        <topology evidence="1 11">Multi-pass membrane protein</topology>
    </subcellularLocation>
</comment>
<dbReference type="CDD" id="cd01347">
    <property type="entry name" value="ligand_gated_channel"/>
    <property type="match status" value="1"/>
</dbReference>
<dbReference type="InterPro" id="IPR000531">
    <property type="entry name" value="Beta-barrel_TonB"/>
</dbReference>
<dbReference type="PANTHER" id="PTHR30069:SF29">
    <property type="entry name" value="HEMOGLOBIN AND HEMOGLOBIN-HAPTOGLOBIN-BINDING PROTEIN 1-RELATED"/>
    <property type="match status" value="1"/>
</dbReference>
<reference evidence="16 17" key="1">
    <citation type="submission" date="2018-05" db="EMBL/GenBank/DDBJ databases">
        <title>Draft Genome Sequences for a Diverse set of 7 Haemophilus Species.</title>
        <authorList>
            <person name="Nichols M."/>
            <person name="Topaz N."/>
            <person name="Wang X."/>
            <person name="Wang X."/>
            <person name="Boxrud D."/>
        </authorList>
    </citation>
    <scope>NUCLEOTIDE SEQUENCE [LARGE SCALE GENOMIC DNA]</scope>
    <source>
        <strain evidence="16 17">C2010039593</strain>
    </source>
</reference>
<evidence type="ECO:0000313" key="16">
    <source>
        <dbReference type="EMBL" id="RDF04029.1"/>
    </source>
</evidence>
<evidence type="ECO:0000313" key="17">
    <source>
        <dbReference type="Proteomes" id="UP000253999"/>
    </source>
</evidence>
<evidence type="ECO:0000259" key="15">
    <source>
        <dbReference type="Pfam" id="PF07715"/>
    </source>
</evidence>
<keyword evidence="6 13" id="KW-0732">Signal</keyword>
<name>A0A369ZGT1_HAEPH</name>
<dbReference type="GO" id="GO:0009279">
    <property type="term" value="C:cell outer membrane"/>
    <property type="evidence" value="ECO:0007669"/>
    <property type="project" value="UniProtKB-SubCell"/>
</dbReference>
<evidence type="ECO:0000256" key="4">
    <source>
        <dbReference type="ARBA" id="ARBA00022452"/>
    </source>
</evidence>
<dbReference type="NCBIfam" id="TIGR01786">
    <property type="entry name" value="TonB-hemlactrns"/>
    <property type="match status" value="1"/>
</dbReference>
<evidence type="ECO:0000256" key="5">
    <source>
        <dbReference type="ARBA" id="ARBA00022692"/>
    </source>
</evidence>
<dbReference type="InterPro" id="IPR010949">
    <property type="entry name" value="TonB_Hb/transfer/lactofer_rcpt"/>
</dbReference>
<evidence type="ECO:0000256" key="7">
    <source>
        <dbReference type="ARBA" id="ARBA00023077"/>
    </source>
</evidence>
<dbReference type="GO" id="GO:0044718">
    <property type="term" value="P:siderophore transmembrane transport"/>
    <property type="evidence" value="ECO:0007669"/>
    <property type="project" value="TreeGrafter"/>
</dbReference>
<dbReference type="InterPro" id="IPR039426">
    <property type="entry name" value="TonB-dep_rcpt-like"/>
</dbReference>
<keyword evidence="8 11" id="KW-0472">Membrane</keyword>
<dbReference type="EMBL" id="QEQD01000005">
    <property type="protein sequence ID" value="RDF04029.1"/>
    <property type="molecule type" value="Genomic_DNA"/>
</dbReference>
<feature type="domain" description="TonB-dependent receptor plug" evidence="15">
    <location>
        <begin position="38"/>
        <end position="146"/>
    </location>
</feature>
<dbReference type="STRING" id="735.B0185_01355"/>
<evidence type="ECO:0000256" key="8">
    <source>
        <dbReference type="ARBA" id="ARBA00023136"/>
    </source>
</evidence>
<organism evidence="16 17">
    <name type="scientific">Haemophilus parahaemolyticus</name>
    <dbReference type="NCBI Taxonomy" id="735"/>
    <lineage>
        <taxon>Bacteria</taxon>
        <taxon>Pseudomonadati</taxon>
        <taxon>Pseudomonadota</taxon>
        <taxon>Gammaproteobacteria</taxon>
        <taxon>Pasteurellales</taxon>
        <taxon>Pasteurellaceae</taxon>
        <taxon>Haemophilus</taxon>
    </lineage>
</organism>
<keyword evidence="9 16" id="KW-0675">Receptor</keyword>
<evidence type="ECO:0000256" key="12">
    <source>
        <dbReference type="RuleBase" id="RU003357"/>
    </source>
</evidence>
<evidence type="ECO:0000256" key="13">
    <source>
        <dbReference type="SAM" id="SignalP"/>
    </source>
</evidence>
<dbReference type="RefSeq" id="WP_111313010.1">
    <property type="nucleotide sequence ID" value="NZ_CAUQRN010000006.1"/>
</dbReference>
<keyword evidence="10 11" id="KW-0998">Cell outer membrane</keyword>
<dbReference type="GO" id="GO:0015344">
    <property type="term" value="F:siderophore uptake transmembrane transporter activity"/>
    <property type="evidence" value="ECO:0007669"/>
    <property type="project" value="TreeGrafter"/>
</dbReference>
<keyword evidence="5 11" id="KW-0812">Transmembrane</keyword>
<proteinExistence type="inferred from homology"/>
<dbReference type="AlphaFoldDB" id="A0A369ZGT1"/>
<evidence type="ECO:0000256" key="1">
    <source>
        <dbReference type="ARBA" id="ARBA00004571"/>
    </source>
</evidence>
<gene>
    <name evidence="16" type="ORF">DPV98_05740</name>
</gene>
<dbReference type="InterPro" id="IPR036942">
    <property type="entry name" value="Beta-barrel_TonB_sf"/>
</dbReference>
<keyword evidence="3 11" id="KW-0813">Transport</keyword>
<protein>
    <submittedName>
        <fullName evidence="16">TonB-dependent hemoglobin/transferrin/lactoferrin family receptor</fullName>
    </submittedName>
</protein>
<feature type="domain" description="TonB-dependent receptor-like beta-barrel" evidence="14">
    <location>
        <begin position="253"/>
        <end position="712"/>
    </location>
</feature>
<evidence type="ECO:0000256" key="10">
    <source>
        <dbReference type="ARBA" id="ARBA00023237"/>
    </source>
</evidence>
<evidence type="ECO:0000256" key="3">
    <source>
        <dbReference type="ARBA" id="ARBA00022448"/>
    </source>
</evidence>
<dbReference type="PROSITE" id="PS52016">
    <property type="entry name" value="TONB_DEPENDENT_REC_3"/>
    <property type="match status" value="1"/>
</dbReference>
<dbReference type="Gene3D" id="2.40.170.20">
    <property type="entry name" value="TonB-dependent receptor, beta-barrel domain"/>
    <property type="match status" value="1"/>
</dbReference>
<feature type="chain" id="PRO_5016736624" evidence="13">
    <location>
        <begin position="23"/>
        <end position="760"/>
    </location>
</feature>
<feature type="signal peptide" evidence="13">
    <location>
        <begin position="1"/>
        <end position="22"/>
    </location>
</feature>